<name>A0ABY7ZIR0_9ACTN</name>
<evidence type="ECO:0000313" key="2">
    <source>
        <dbReference type="Proteomes" id="UP001219605"/>
    </source>
</evidence>
<reference evidence="1 2" key="1">
    <citation type="submission" date="2023-02" db="EMBL/GenBank/DDBJ databases">
        <authorList>
            <person name="Mo P."/>
        </authorList>
    </citation>
    <scope>NUCLEOTIDE SEQUENCE [LARGE SCALE GENOMIC DNA]</scope>
    <source>
        <strain evidence="1 2">HUAS 3</strain>
    </source>
</reference>
<dbReference type="RefSeq" id="WP_275029185.1">
    <property type="nucleotide sequence ID" value="NZ_CP118615.1"/>
</dbReference>
<gene>
    <name evidence="1" type="ORF">PVK37_20465</name>
</gene>
<protein>
    <submittedName>
        <fullName evidence="1">Uncharacterized protein</fullName>
    </submittedName>
</protein>
<dbReference type="EMBL" id="CP118615">
    <property type="protein sequence ID" value="WDZ82840.1"/>
    <property type="molecule type" value="Genomic_DNA"/>
</dbReference>
<organism evidence="1 2">
    <name type="scientific">Micromonospora cathayae</name>
    <dbReference type="NCBI Taxonomy" id="3028804"/>
    <lineage>
        <taxon>Bacteria</taxon>
        <taxon>Bacillati</taxon>
        <taxon>Actinomycetota</taxon>
        <taxon>Actinomycetes</taxon>
        <taxon>Micromonosporales</taxon>
        <taxon>Micromonosporaceae</taxon>
        <taxon>Micromonospora</taxon>
    </lineage>
</organism>
<dbReference type="Proteomes" id="UP001219605">
    <property type="component" value="Chromosome"/>
</dbReference>
<sequence>MTTVEIRLTTPARLAEALASPVDAIGLGQEGCLTKLPDTDTLRAAAAQIRAAGRTVVLVAPVAWPRTADELLARIRAVTADGPTTVAVNDASTALALADRPADCTLVAGLGLTRARPHSAHPDRAGAPPATVDTALLAVLRPAAVEVDADTDVTAAVAEGWPVRRYVDAVPVGYGRSCPTARRHHSGPPDCRPLCDTPYTIRAHQRWQLNHGHREPLPAGVTPPVLTVWGNAVYQPATGPTTADYHIIDARWHTPEALAAAVRRARDQVPVPTGR</sequence>
<keyword evidence="2" id="KW-1185">Reference proteome</keyword>
<accession>A0ABY7ZIR0</accession>
<proteinExistence type="predicted"/>
<evidence type="ECO:0000313" key="1">
    <source>
        <dbReference type="EMBL" id="WDZ82840.1"/>
    </source>
</evidence>